<organism evidence="1 2">
    <name type="scientific">Dreissena polymorpha</name>
    <name type="common">Zebra mussel</name>
    <name type="synonym">Mytilus polymorpha</name>
    <dbReference type="NCBI Taxonomy" id="45954"/>
    <lineage>
        <taxon>Eukaryota</taxon>
        <taxon>Metazoa</taxon>
        <taxon>Spiralia</taxon>
        <taxon>Lophotrochozoa</taxon>
        <taxon>Mollusca</taxon>
        <taxon>Bivalvia</taxon>
        <taxon>Autobranchia</taxon>
        <taxon>Heteroconchia</taxon>
        <taxon>Euheterodonta</taxon>
        <taxon>Imparidentia</taxon>
        <taxon>Neoheterodontei</taxon>
        <taxon>Myida</taxon>
        <taxon>Dreissenoidea</taxon>
        <taxon>Dreissenidae</taxon>
        <taxon>Dreissena</taxon>
    </lineage>
</organism>
<protein>
    <submittedName>
        <fullName evidence="1">Uncharacterized protein</fullName>
    </submittedName>
</protein>
<proteinExistence type="predicted"/>
<sequence>MQSTESKEKTHAKMNTCTRLVIGVAFFLIGVFGQEIPDADKLRCRLCNNALELRECTKLAVCDNRTEECYMDQVVTETFNTVYRGGCRRREINKIEDEIHWNASKPDIPGTKRKFRFREDSG</sequence>
<reference evidence="1" key="2">
    <citation type="submission" date="2020-11" db="EMBL/GenBank/DDBJ databases">
        <authorList>
            <person name="McCartney M.A."/>
            <person name="Auch B."/>
            <person name="Kono T."/>
            <person name="Mallez S."/>
            <person name="Becker A."/>
            <person name="Gohl D.M."/>
            <person name="Silverstein K.A.T."/>
            <person name="Koren S."/>
            <person name="Bechman K.B."/>
            <person name="Herman A."/>
            <person name="Abrahante J.E."/>
            <person name="Garbe J."/>
        </authorList>
    </citation>
    <scope>NUCLEOTIDE SEQUENCE</scope>
    <source>
        <strain evidence="1">Duluth1</strain>
        <tissue evidence="1">Whole animal</tissue>
    </source>
</reference>
<accession>A0A9D4FLT1</accession>
<dbReference type="EMBL" id="JAIWYP010000007">
    <property type="protein sequence ID" value="KAH3800697.1"/>
    <property type="molecule type" value="Genomic_DNA"/>
</dbReference>
<comment type="caution">
    <text evidence="1">The sequence shown here is derived from an EMBL/GenBank/DDBJ whole genome shotgun (WGS) entry which is preliminary data.</text>
</comment>
<keyword evidence="2" id="KW-1185">Reference proteome</keyword>
<evidence type="ECO:0000313" key="2">
    <source>
        <dbReference type="Proteomes" id="UP000828390"/>
    </source>
</evidence>
<reference evidence="1" key="1">
    <citation type="journal article" date="2019" name="bioRxiv">
        <title>The Genome of the Zebra Mussel, Dreissena polymorpha: A Resource for Invasive Species Research.</title>
        <authorList>
            <person name="McCartney M.A."/>
            <person name="Auch B."/>
            <person name="Kono T."/>
            <person name="Mallez S."/>
            <person name="Zhang Y."/>
            <person name="Obille A."/>
            <person name="Becker A."/>
            <person name="Abrahante J.E."/>
            <person name="Garbe J."/>
            <person name="Badalamenti J.P."/>
            <person name="Herman A."/>
            <person name="Mangelson H."/>
            <person name="Liachko I."/>
            <person name="Sullivan S."/>
            <person name="Sone E.D."/>
            <person name="Koren S."/>
            <person name="Silverstein K.A.T."/>
            <person name="Beckman K.B."/>
            <person name="Gohl D.M."/>
        </authorList>
    </citation>
    <scope>NUCLEOTIDE SEQUENCE</scope>
    <source>
        <strain evidence="1">Duluth1</strain>
        <tissue evidence="1">Whole animal</tissue>
    </source>
</reference>
<gene>
    <name evidence="1" type="ORF">DPMN_154337</name>
</gene>
<dbReference type="AlphaFoldDB" id="A0A9D4FLT1"/>
<evidence type="ECO:0000313" key="1">
    <source>
        <dbReference type="EMBL" id="KAH3800697.1"/>
    </source>
</evidence>
<name>A0A9D4FLT1_DREPO</name>
<dbReference type="Proteomes" id="UP000828390">
    <property type="component" value="Unassembled WGS sequence"/>
</dbReference>